<accession>A0ABP0ILU7</accession>
<gene>
    <name evidence="3" type="ORF">CCMP2556_LOCUS6803</name>
</gene>
<keyword evidence="1" id="KW-0175">Coiled coil</keyword>
<feature type="coiled-coil region" evidence="1">
    <location>
        <begin position="857"/>
        <end position="898"/>
    </location>
</feature>
<protein>
    <submittedName>
        <fullName evidence="3">Uncharacterized protein</fullName>
    </submittedName>
</protein>
<feature type="region of interest" description="Disordered" evidence="2">
    <location>
        <begin position="40"/>
        <end position="70"/>
    </location>
</feature>
<feature type="region of interest" description="Disordered" evidence="2">
    <location>
        <begin position="433"/>
        <end position="474"/>
    </location>
</feature>
<keyword evidence="4" id="KW-1185">Reference proteome</keyword>
<reference evidence="3 4" key="1">
    <citation type="submission" date="2024-02" db="EMBL/GenBank/DDBJ databases">
        <authorList>
            <person name="Chen Y."/>
            <person name="Shah S."/>
            <person name="Dougan E. K."/>
            <person name="Thang M."/>
            <person name="Chan C."/>
        </authorList>
    </citation>
    <scope>NUCLEOTIDE SEQUENCE [LARGE SCALE GENOMIC DNA]</scope>
</reference>
<proteinExistence type="predicted"/>
<feature type="region of interest" description="Disordered" evidence="2">
    <location>
        <begin position="600"/>
        <end position="619"/>
    </location>
</feature>
<evidence type="ECO:0000256" key="1">
    <source>
        <dbReference type="SAM" id="Coils"/>
    </source>
</evidence>
<feature type="compositionally biased region" description="Low complexity" evidence="2">
    <location>
        <begin position="40"/>
        <end position="55"/>
    </location>
</feature>
<organism evidence="3 4">
    <name type="scientific">Durusdinium trenchii</name>
    <dbReference type="NCBI Taxonomy" id="1381693"/>
    <lineage>
        <taxon>Eukaryota</taxon>
        <taxon>Sar</taxon>
        <taxon>Alveolata</taxon>
        <taxon>Dinophyceae</taxon>
        <taxon>Suessiales</taxon>
        <taxon>Symbiodiniaceae</taxon>
        <taxon>Durusdinium</taxon>
    </lineage>
</organism>
<comment type="caution">
    <text evidence="3">The sequence shown here is derived from an EMBL/GenBank/DDBJ whole genome shotgun (WGS) entry which is preliminary data.</text>
</comment>
<feature type="compositionally biased region" description="Basic and acidic residues" evidence="2">
    <location>
        <begin position="660"/>
        <end position="675"/>
    </location>
</feature>
<dbReference type="Proteomes" id="UP001642484">
    <property type="component" value="Unassembled WGS sequence"/>
</dbReference>
<dbReference type="EMBL" id="CAXAMN010002991">
    <property type="protein sequence ID" value="CAK9002320.1"/>
    <property type="molecule type" value="Genomic_DNA"/>
</dbReference>
<feature type="coiled-coil region" evidence="1">
    <location>
        <begin position="503"/>
        <end position="593"/>
    </location>
</feature>
<evidence type="ECO:0000256" key="2">
    <source>
        <dbReference type="SAM" id="MobiDB-lite"/>
    </source>
</evidence>
<evidence type="ECO:0000313" key="3">
    <source>
        <dbReference type="EMBL" id="CAK9002320.1"/>
    </source>
</evidence>
<sequence>MALTDEDEETLGKILASLERGASYDSRDARASAAALPRFGAVDASGDGSSSSSASVRRRSSLRSQNSLDSVTSALEKLVAGFESESQGTLSESFTKALQNTEAVVGLREELQSSEEALQEAKAQSEALASVQLEAERLEELATERQAERQVLKHELAALQEALKSSEDAVHLRDLKHAEVLQRSETVEAGLREALHQSEQALALAEQRNVQPMSPMSPDSTGTWRVASGVGKKNKMTTPRPDDGDVLETRETREVLRTLEALRTEEAKSEMLAKEKQCLQEELRTSEKAFCEKESNCMQISRHLEVLDASLKEAQQRTEDADKRLAAEQASFEEKLSLLQEELRSSEDALCEEASHRAQIVKSSEDLEARLKETLERKDEGNNEQDAEQSQALHASLQEALQRTEDSDKRLVAEQTSFEEKLGLLQEELRSAEEALRQEESKRAQVDKSSEDSEASAKETLERTDEGNNKRDGEWSELETLHTSLQEALQRTEDADKRLVAEQTSFEEKLRLLQEELRSSEDALCEEASHRAQVVKSSEDLEARLKETLQGKEDAEKSLAVECSAFEEEVSAKWKLQEQLQQEQSLKEQHRLEGLKLSARQEELEKTEEMQSRRGVEREKKISELEATLQAKGERCLQTEQELHESARELQEAAESWQSSRRECSEREAQSEAKAGELWSEMGELRRELKAEQLKWQGEQRAYQDQAERQRHQLSVCEASMQQEMQRREDQVEVSQAQFRQLREQWRSERCSLRGQLRHASEELRESCARLCALQEQLASEEAQLAEMQSKFQHISQTCEAQDQMLSGGLRRALEEQGQAALAYHQKFQAKERQQQEIQSRRQKEWMQLKLVEEQQVKQLKLQLQHSEKACRMREEELEQQEEQRRNFEEEVLQHRLLCDQRMEECEEGLQLEMAQVREQTLIEARRRQEFAAEKQELLNELAVVRSTVEAQQRREEKHQEAWEAQQALHESLISRYEKAFASMKRKFQRDKAHLQARHEKESEESAADWLQLHSLIKPLICDQEAAAQLVTREVAAQTGRVLFQRFCDMKAEMKELQIEELSSQRTVVRESKKLLPGEGIGTGAASFGEKDAGKSRGCCLTYLDLAMPHVQVGDPSNSAQSSLLSRQCES</sequence>
<feature type="region of interest" description="Disordered" evidence="2">
    <location>
        <begin position="652"/>
        <end position="675"/>
    </location>
</feature>
<feature type="coiled-coil region" evidence="1">
    <location>
        <begin position="104"/>
        <end position="208"/>
    </location>
</feature>
<evidence type="ECO:0000313" key="4">
    <source>
        <dbReference type="Proteomes" id="UP001642484"/>
    </source>
</evidence>
<name>A0ABP0ILU7_9DINO</name>